<keyword evidence="1" id="KW-0732">Signal</keyword>
<evidence type="ECO:0000313" key="2">
    <source>
        <dbReference type="EMBL" id="ANY78802.1"/>
    </source>
</evidence>
<dbReference type="AlphaFoldDB" id="A0A1B2EG12"/>
<gene>
    <name evidence="2" type="ORF">BB934_11685</name>
</gene>
<dbReference type="OrthoDB" id="5188840at2"/>
<name>A0A1B2EG12_9HYPH</name>
<dbReference type="InterPro" id="IPR009465">
    <property type="entry name" value="Spondin_N"/>
</dbReference>
<dbReference type="NCBIfam" id="NF038123">
    <property type="entry name" value="NF038123_dom"/>
    <property type="match status" value="1"/>
</dbReference>
<proteinExistence type="predicted"/>
<feature type="signal peptide" evidence="1">
    <location>
        <begin position="1"/>
        <end position="23"/>
    </location>
</feature>
<sequence length="245" mass="25867">MYRSRTLVAALAIGLASTSVAFAQSRPTSDSMNAQGAGKRVRITIENLTTSQTLSPPVFISHNSKAPPLFKEGEEASFGLMRIAEGGNAGPLLSAVVTKNIGDEFGSVGSGTSILPGQSRVIELEVTREFPMVSGAAMLVMTNDGFTGVNGLNAYELTAPRRIEAMAYDAGTEKNNERKSALIAMMGTDRDPENGKIKMHAGIRGDADAPADWKFDPSKPVTRITVAPVGMEATGSVNSDGMMKR</sequence>
<accession>A0A1B2EG12</accession>
<dbReference type="RefSeq" id="WP_099509806.1">
    <property type="nucleotide sequence ID" value="NZ_CP016616.1"/>
</dbReference>
<feature type="chain" id="PRO_5008535821" evidence="1">
    <location>
        <begin position="24"/>
        <end position="245"/>
    </location>
</feature>
<dbReference type="KEGG" id="moc:BB934_11685"/>
<dbReference type="InterPro" id="IPR038678">
    <property type="entry name" value="Spondin_N_sf"/>
</dbReference>
<evidence type="ECO:0000256" key="1">
    <source>
        <dbReference type="SAM" id="SignalP"/>
    </source>
</evidence>
<dbReference type="EMBL" id="CP016616">
    <property type="protein sequence ID" value="ANY78802.1"/>
    <property type="molecule type" value="Genomic_DNA"/>
</dbReference>
<reference evidence="2" key="1">
    <citation type="submission" date="2016-07" db="EMBL/GenBank/DDBJ databases">
        <title>Microvirga ossetica sp. nov. a new species of rhizobia isolated from root nodules of the legume species Vicia alpestris Steven originated from North Ossetia region in the Caucasus.</title>
        <authorList>
            <person name="Safronova V.I."/>
            <person name="Kuznetsova I.G."/>
            <person name="Sazanova A.L."/>
            <person name="Belimov A."/>
            <person name="Andronov E."/>
            <person name="Osledkin Y.S."/>
            <person name="Onishchuk O.P."/>
            <person name="Kurchak O.N."/>
            <person name="Shaposhnikov A.I."/>
            <person name="Willems A."/>
            <person name="Tikhonovich I.A."/>
        </authorList>
    </citation>
    <scope>NUCLEOTIDE SEQUENCE [LARGE SCALE GENOMIC DNA]</scope>
    <source>
        <strain evidence="2">V5/3M</strain>
    </source>
</reference>
<organism evidence="2">
    <name type="scientific">Microvirga ossetica</name>
    <dbReference type="NCBI Taxonomy" id="1882682"/>
    <lineage>
        <taxon>Bacteria</taxon>
        <taxon>Pseudomonadati</taxon>
        <taxon>Pseudomonadota</taxon>
        <taxon>Alphaproteobacteria</taxon>
        <taxon>Hyphomicrobiales</taxon>
        <taxon>Methylobacteriaceae</taxon>
        <taxon>Microvirga</taxon>
    </lineage>
</organism>
<protein>
    <submittedName>
        <fullName evidence="2">Uncharacterized protein</fullName>
    </submittedName>
</protein>
<dbReference type="Gene3D" id="2.60.40.2130">
    <property type="entry name" value="F-spondin domain"/>
    <property type="match status" value="1"/>
</dbReference>